<protein>
    <submittedName>
        <fullName evidence="2">Uncharacterized protein</fullName>
    </submittedName>
</protein>
<evidence type="ECO:0000313" key="2">
    <source>
        <dbReference type="EMBL" id="PSC72068.1"/>
    </source>
</evidence>
<feature type="region of interest" description="Disordered" evidence="1">
    <location>
        <begin position="236"/>
        <end position="264"/>
    </location>
</feature>
<sequence length="264" mass="27538">MATLTLSFEEILDGAAGGTEAAAARRWLDAGAPLYAPPPDLLVACDNAELDMTIHRLPASQQQPTGGLGLLASPTVAATPVQAAPAAPPGRRLPAGGGGPAARRAAQAAANPPFVLPPGWQVQPARQNVAQPDAQQQQQQQQKKQKQASPQQQQQQQQQYLSPEGLVLPSLKAVQDVVEGPVLLPRKLVAWVRAAAAKPLATAAAAGTTRSQAYMLGLRRVRIARIEGERRQLRRRLAAAEAGAAGGSGGKSAPDRRLHARGAP</sequence>
<dbReference type="AlphaFoldDB" id="A0A2P6VD99"/>
<organism evidence="2 3">
    <name type="scientific">Micractinium conductrix</name>
    <dbReference type="NCBI Taxonomy" id="554055"/>
    <lineage>
        <taxon>Eukaryota</taxon>
        <taxon>Viridiplantae</taxon>
        <taxon>Chlorophyta</taxon>
        <taxon>core chlorophytes</taxon>
        <taxon>Trebouxiophyceae</taxon>
        <taxon>Chlorellales</taxon>
        <taxon>Chlorellaceae</taxon>
        <taxon>Chlorella clade</taxon>
        <taxon>Micractinium</taxon>
    </lineage>
</organism>
<proteinExistence type="predicted"/>
<keyword evidence="3" id="KW-1185">Reference proteome</keyword>
<evidence type="ECO:0000256" key="1">
    <source>
        <dbReference type="SAM" id="MobiDB-lite"/>
    </source>
</evidence>
<gene>
    <name evidence="2" type="ORF">C2E20_4395</name>
</gene>
<feature type="region of interest" description="Disordered" evidence="1">
    <location>
        <begin position="81"/>
        <end position="158"/>
    </location>
</feature>
<reference evidence="2 3" key="1">
    <citation type="journal article" date="2018" name="Plant J.">
        <title>Genome sequences of Chlorella sorokiniana UTEX 1602 and Micractinium conductrix SAG 241.80: implications to maltose excretion by a green alga.</title>
        <authorList>
            <person name="Arriola M.B."/>
            <person name="Velmurugan N."/>
            <person name="Zhang Y."/>
            <person name="Plunkett M.H."/>
            <person name="Hondzo H."/>
            <person name="Barney B.M."/>
        </authorList>
    </citation>
    <scope>NUCLEOTIDE SEQUENCE [LARGE SCALE GENOMIC DNA]</scope>
    <source>
        <strain evidence="2 3">SAG 241.80</strain>
    </source>
</reference>
<dbReference type="Proteomes" id="UP000239649">
    <property type="component" value="Unassembled WGS sequence"/>
</dbReference>
<comment type="caution">
    <text evidence="2">The sequence shown here is derived from an EMBL/GenBank/DDBJ whole genome shotgun (WGS) entry which is preliminary data.</text>
</comment>
<feature type="compositionally biased region" description="Low complexity" evidence="1">
    <location>
        <begin position="130"/>
        <end position="158"/>
    </location>
</feature>
<accession>A0A2P6VD99</accession>
<evidence type="ECO:0000313" key="3">
    <source>
        <dbReference type="Proteomes" id="UP000239649"/>
    </source>
</evidence>
<dbReference type="EMBL" id="LHPF02000011">
    <property type="protein sequence ID" value="PSC72068.1"/>
    <property type="molecule type" value="Genomic_DNA"/>
</dbReference>
<feature type="compositionally biased region" description="Low complexity" evidence="1">
    <location>
        <begin position="101"/>
        <end position="113"/>
    </location>
</feature>
<feature type="compositionally biased region" description="Low complexity" evidence="1">
    <location>
        <begin position="81"/>
        <end position="94"/>
    </location>
</feature>
<name>A0A2P6VD99_9CHLO</name>
<dbReference type="OrthoDB" id="10676498at2759"/>